<keyword evidence="2" id="KW-1185">Reference proteome</keyword>
<proteinExistence type="predicted"/>
<gene>
    <name evidence="1" type="ORF">THMIRHAS_21490</name>
</gene>
<dbReference type="KEGG" id="tse:THMIRHAS_21490"/>
<reference evidence="2" key="1">
    <citation type="submission" date="2019-11" db="EMBL/GenBank/DDBJ databases">
        <title>Isolation and characterization of two novel species in the genus Thiomicrorhabdus.</title>
        <authorList>
            <person name="Mochizuki J."/>
            <person name="Kojima H."/>
            <person name="Fukui M."/>
        </authorList>
    </citation>
    <scope>NUCLEOTIDE SEQUENCE [LARGE SCALE GENOMIC DNA]</scope>
    <source>
        <strain evidence="2">aks77</strain>
    </source>
</reference>
<sequence length="315" mass="36384">MANSRRFFRFDVMLKVYLQRQGTELKLTEQVLKSPQRVQLQQQVRSLDSMIGQLLEDMSNRGSKVYLLFFSINQRLNYFDWLLNELLEQRNPAQHPEFKFRSRDDLKHKSPEVKKESPTSLLVAGIYGEIDSALKSLKGAIEHVLDDRLFVFSQPIKKPFDSLLYVKNLESLVLREVPAAVMLDKLCRKYNLLNQLYNFLKQAYAPISSAQGWPKMEINLSAGGVAFLSAEKFSVLETVDVFMELNEIVLTRGKVLYSRQENSRQAVETHTTLYRTAIEFQMPSGSAQQQIQAFLQHEEVRQALEKVPAVTVWAF</sequence>
<dbReference type="AlphaFoldDB" id="A0A6F8PXF4"/>
<dbReference type="RefSeq" id="WP_173273753.1">
    <property type="nucleotide sequence ID" value="NZ_AP021889.1"/>
</dbReference>
<evidence type="ECO:0008006" key="3">
    <source>
        <dbReference type="Google" id="ProtNLM"/>
    </source>
</evidence>
<name>A0A6F8PXF4_9GAMM</name>
<evidence type="ECO:0000313" key="1">
    <source>
        <dbReference type="EMBL" id="BBP46776.1"/>
    </source>
</evidence>
<accession>A0A6F8PXF4</accession>
<dbReference type="EMBL" id="AP021889">
    <property type="protein sequence ID" value="BBP46776.1"/>
    <property type="molecule type" value="Genomic_DNA"/>
</dbReference>
<protein>
    <recommendedName>
        <fullName evidence="3">PilZ domain-containing protein</fullName>
    </recommendedName>
</protein>
<organism evidence="1 2">
    <name type="scientific">Thiosulfatimonas sediminis</name>
    <dbReference type="NCBI Taxonomy" id="2675054"/>
    <lineage>
        <taxon>Bacteria</taxon>
        <taxon>Pseudomonadati</taxon>
        <taxon>Pseudomonadota</taxon>
        <taxon>Gammaproteobacteria</taxon>
        <taxon>Thiotrichales</taxon>
        <taxon>Piscirickettsiaceae</taxon>
        <taxon>Thiosulfatimonas</taxon>
    </lineage>
</organism>
<evidence type="ECO:0000313" key="2">
    <source>
        <dbReference type="Proteomes" id="UP000501726"/>
    </source>
</evidence>
<dbReference type="Proteomes" id="UP000501726">
    <property type="component" value="Chromosome"/>
</dbReference>